<proteinExistence type="predicted"/>
<accession>A0AAV6KZA5</accession>
<sequence length="88" mass="10191">MEETLKIPRTIVVRRWPEVDLRWSAWVEDGWRVVGREFNNFEFDDVRKLAAELSGQIHPQGTSGFGWQSCSAWEPGLAYLDSAQHSKE</sequence>
<evidence type="ECO:0000313" key="2">
    <source>
        <dbReference type="Proteomes" id="UP000823749"/>
    </source>
</evidence>
<dbReference type="Proteomes" id="UP000823749">
    <property type="component" value="Chromosome 3"/>
</dbReference>
<reference evidence="1" key="1">
    <citation type="submission" date="2020-08" db="EMBL/GenBank/DDBJ databases">
        <title>Plant Genome Project.</title>
        <authorList>
            <person name="Zhang R.-G."/>
        </authorList>
    </citation>
    <scope>NUCLEOTIDE SEQUENCE</scope>
    <source>
        <strain evidence="1">WSP0</strain>
        <tissue evidence="1">Leaf</tissue>
    </source>
</reference>
<organism evidence="1 2">
    <name type="scientific">Rhododendron griersonianum</name>
    <dbReference type="NCBI Taxonomy" id="479676"/>
    <lineage>
        <taxon>Eukaryota</taxon>
        <taxon>Viridiplantae</taxon>
        <taxon>Streptophyta</taxon>
        <taxon>Embryophyta</taxon>
        <taxon>Tracheophyta</taxon>
        <taxon>Spermatophyta</taxon>
        <taxon>Magnoliopsida</taxon>
        <taxon>eudicotyledons</taxon>
        <taxon>Gunneridae</taxon>
        <taxon>Pentapetalae</taxon>
        <taxon>asterids</taxon>
        <taxon>Ericales</taxon>
        <taxon>Ericaceae</taxon>
        <taxon>Ericoideae</taxon>
        <taxon>Rhodoreae</taxon>
        <taxon>Rhododendron</taxon>
    </lineage>
</organism>
<evidence type="ECO:0000313" key="1">
    <source>
        <dbReference type="EMBL" id="KAG5556962.1"/>
    </source>
</evidence>
<comment type="caution">
    <text evidence="1">The sequence shown here is derived from an EMBL/GenBank/DDBJ whole genome shotgun (WGS) entry which is preliminary data.</text>
</comment>
<dbReference type="EMBL" id="JACTNZ010000003">
    <property type="protein sequence ID" value="KAG5556962.1"/>
    <property type="molecule type" value="Genomic_DNA"/>
</dbReference>
<name>A0AAV6KZA5_9ERIC</name>
<protein>
    <submittedName>
        <fullName evidence="1">Uncharacterized protein</fullName>
    </submittedName>
</protein>
<keyword evidence="2" id="KW-1185">Reference proteome</keyword>
<dbReference type="AlphaFoldDB" id="A0AAV6KZA5"/>
<gene>
    <name evidence="1" type="ORF">RHGRI_007266</name>
</gene>